<name>A0A7C8I8Q6_9PLEO</name>
<sequence length="436" mass="50789">MRQTVEAQIAIKKARSFAAYIAKVDVRNAIEADYKDLLKPNQEEGHFATYFTFTAQTQRTRTKLIVLTRAKFASNNNQKHVDQESVRVMWREQWLSVDCLCDVIVDIVAWTPIGQHGFSALWKWYHDYEKTFTFMKLPKELRLEVYGWACGHDLYPRIINRGTGTGGVFRVLVQGNGWVPHAPNALLIGTHDPADEVAAPNTALLRVSKQVKDEYSATIWKQSNRWSFTARRPFLDVLTYGAPLGQHVTNIGFNFDNYEYLRFFGVEVWPPIEATSHAHVLRQANLPTLERLDIKFRTTRWGPLTDPWNTARFRPWAKPFPCQKLMTEMILTYAMEEVRHIKKVNVEGYLKNSTKAAFTRALEQWKQNPHQPPHWVPSKPTIRTWTLRNLPCHCTTRCGFWGVKVVMDPGRRHRQHGRPSQTREEIFAKYKFDYND</sequence>
<reference evidence="1 2" key="1">
    <citation type="submission" date="2020-01" db="EMBL/GenBank/DDBJ databases">
        <authorList>
            <consortium name="DOE Joint Genome Institute"/>
            <person name="Haridas S."/>
            <person name="Albert R."/>
            <person name="Binder M."/>
            <person name="Bloem J."/>
            <person name="Labutti K."/>
            <person name="Salamov A."/>
            <person name="Andreopoulos B."/>
            <person name="Baker S.E."/>
            <person name="Barry K."/>
            <person name="Bills G."/>
            <person name="Bluhm B.H."/>
            <person name="Cannon C."/>
            <person name="Castanera R."/>
            <person name="Culley D.E."/>
            <person name="Daum C."/>
            <person name="Ezra D."/>
            <person name="Gonzalez J.B."/>
            <person name="Henrissat B."/>
            <person name="Kuo A."/>
            <person name="Liang C."/>
            <person name="Lipzen A."/>
            <person name="Lutzoni F."/>
            <person name="Magnuson J."/>
            <person name="Mondo S."/>
            <person name="Nolan M."/>
            <person name="Ohm R."/>
            <person name="Pangilinan J."/>
            <person name="Park H.-J.H."/>
            <person name="Ramirez L."/>
            <person name="Alfaro M."/>
            <person name="Sun H."/>
            <person name="Tritt A."/>
            <person name="Yoshinaga Y."/>
            <person name="Zwiers L.-H.L."/>
            <person name="Turgeon B.G."/>
            <person name="Goodwin S.B."/>
            <person name="Spatafora J.W."/>
            <person name="Crous P.W."/>
            <person name="Grigoriev I.V."/>
        </authorList>
    </citation>
    <scope>NUCLEOTIDE SEQUENCE [LARGE SCALE GENOMIC DNA]</scope>
    <source>
        <strain evidence="1 2">CBS 611.86</strain>
    </source>
</reference>
<evidence type="ECO:0000313" key="2">
    <source>
        <dbReference type="Proteomes" id="UP000481861"/>
    </source>
</evidence>
<evidence type="ECO:0000313" key="1">
    <source>
        <dbReference type="EMBL" id="KAF2867990.1"/>
    </source>
</evidence>
<organism evidence="1 2">
    <name type="scientific">Massariosphaeria phaeospora</name>
    <dbReference type="NCBI Taxonomy" id="100035"/>
    <lineage>
        <taxon>Eukaryota</taxon>
        <taxon>Fungi</taxon>
        <taxon>Dikarya</taxon>
        <taxon>Ascomycota</taxon>
        <taxon>Pezizomycotina</taxon>
        <taxon>Dothideomycetes</taxon>
        <taxon>Pleosporomycetidae</taxon>
        <taxon>Pleosporales</taxon>
        <taxon>Pleosporales incertae sedis</taxon>
        <taxon>Massariosphaeria</taxon>
    </lineage>
</organism>
<keyword evidence="2" id="KW-1185">Reference proteome</keyword>
<dbReference type="EMBL" id="JAADJZ010000021">
    <property type="protein sequence ID" value="KAF2867990.1"/>
    <property type="molecule type" value="Genomic_DNA"/>
</dbReference>
<comment type="caution">
    <text evidence="1">The sequence shown here is derived from an EMBL/GenBank/DDBJ whole genome shotgun (WGS) entry which is preliminary data.</text>
</comment>
<dbReference type="Proteomes" id="UP000481861">
    <property type="component" value="Unassembled WGS sequence"/>
</dbReference>
<accession>A0A7C8I8Q6</accession>
<dbReference type="AlphaFoldDB" id="A0A7C8I8Q6"/>
<gene>
    <name evidence="1" type="ORF">BDV95DRAFT_610411</name>
</gene>
<proteinExistence type="predicted"/>
<protein>
    <submittedName>
        <fullName evidence="1">Uncharacterized protein</fullName>
    </submittedName>
</protein>
<dbReference type="OrthoDB" id="5335493at2759"/>